<gene>
    <name evidence="2" type="ORF">CAG72_14185</name>
</gene>
<organism evidence="2 3">
    <name type="scientific">Photobacterium halotolerans</name>
    <dbReference type="NCBI Taxonomy" id="265726"/>
    <lineage>
        <taxon>Bacteria</taxon>
        <taxon>Pseudomonadati</taxon>
        <taxon>Pseudomonadota</taxon>
        <taxon>Gammaproteobacteria</taxon>
        <taxon>Vibrionales</taxon>
        <taxon>Vibrionaceae</taxon>
        <taxon>Photobacterium</taxon>
    </lineage>
</organism>
<dbReference type="RefSeq" id="WP_161445715.1">
    <property type="nucleotide sequence ID" value="NZ_WXWW01000208.1"/>
</dbReference>
<feature type="region of interest" description="Disordered" evidence="1">
    <location>
        <begin position="1"/>
        <end position="32"/>
    </location>
</feature>
<name>A0A7X5ASL4_9GAMM</name>
<evidence type="ECO:0000313" key="2">
    <source>
        <dbReference type="EMBL" id="NAW66364.1"/>
    </source>
</evidence>
<reference evidence="2 3" key="1">
    <citation type="submission" date="2017-05" db="EMBL/GenBank/DDBJ databases">
        <title>High clonality and local adaptation shapes Vibrionaceae linages within an endangered oasis.</title>
        <authorList>
            <person name="Vazquez-Rosas-Landa M."/>
        </authorList>
    </citation>
    <scope>NUCLEOTIDE SEQUENCE [LARGE SCALE GENOMIC DNA]</scope>
    <source>
        <strain evidence="2 3">P46_P4S1P180</strain>
    </source>
</reference>
<proteinExistence type="predicted"/>
<dbReference type="Proteomes" id="UP000465712">
    <property type="component" value="Unassembled WGS sequence"/>
</dbReference>
<evidence type="ECO:0000256" key="1">
    <source>
        <dbReference type="SAM" id="MobiDB-lite"/>
    </source>
</evidence>
<dbReference type="AlphaFoldDB" id="A0A7X5ASL4"/>
<comment type="caution">
    <text evidence="2">The sequence shown here is derived from an EMBL/GenBank/DDBJ whole genome shotgun (WGS) entry which is preliminary data.</text>
</comment>
<accession>A0A7X5ASL4</accession>
<sequence>MTSISQSSAYPSAATSTSKTTAPQQTASVGHANQAQAGSTVFQSGQQISQLSHLLTQLHVLQRLFANLPPAVSSQGSPIAPWLSQLVLPRTPADIAPWLQQGAGKDSLKALVTQLTQPDSPLAKLLASLPADSQAELKALIRLAAEQRIAGAPAGRDENTPFILHLPQNNGREIRLSVYSNASQQASKRQSPGRAWTVKLGLPVGESHTLEATAVWQDSQLNLAFSCEQPDILTLTEQLTPQLLRRLKQLEINCESVSFHQAQANEDAAPDINPQCGIRISV</sequence>
<evidence type="ECO:0008006" key="4">
    <source>
        <dbReference type="Google" id="ProtNLM"/>
    </source>
</evidence>
<protein>
    <recommendedName>
        <fullName evidence="4">Flagellar hook-length control protein-like C-terminal domain-containing protein</fullName>
    </recommendedName>
</protein>
<dbReference type="EMBL" id="WXWW01000208">
    <property type="protein sequence ID" value="NAW66364.1"/>
    <property type="molecule type" value="Genomic_DNA"/>
</dbReference>
<evidence type="ECO:0000313" key="3">
    <source>
        <dbReference type="Proteomes" id="UP000465712"/>
    </source>
</evidence>
<feature type="compositionally biased region" description="Low complexity" evidence="1">
    <location>
        <begin position="1"/>
        <end position="28"/>
    </location>
</feature>